<dbReference type="PRINTS" id="PR00455">
    <property type="entry name" value="HTHTETR"/>
</dbReference>
<dbReference type="Gene3D" id="1.10.357.10">
    <property type="entry name" value="Tetracycline Repressor, domain 2"/>
    <property type="match status" value="1"/>
</dbReference>
<dbReference type="OrthoDB" id="9809994at2"/>
<dbReference type="InterPro" id="IPR009057">
    <property type="entry name" value="Homeodomain-like_sf"/>
</dbReference>
<dbReference type="STRING" id="54915.ADS79_18365"/>
<organism evidence="5 6">
    <name type="scientific">Brevibacillus reuszeri</name>
    <dbReference type="NCBI Taxonomy" id="54915"/>
    <lineage>
        <taxon>Bacteria</taxon>
        <taxon>Bacillati</taxon>
        <taxon>Bacillota</taxon>
        <taxon>Bacilli</taxon>
        <taxon>Bacillales</taxon>
        <taxon>Paenibacillaceae</taxon>
        <taxon>Brevibacillus</taxon>
    </lineage>
</organism>
<evidence type="ECO:0000313" key="5">
    <source>
        <dbReference type="EMBL" id="KNB70820.1"/>
    </source>
</evidence>
<evidence type="ECO:0000313" key="4">
    <source>
        <dbReference type="EMBL" id="GED66973.1"/>
    </source>
</evidence>
<name>A0A0K9YRJ8_9BACL</name>
<evidence type="ECO:0000256" key="2">
    <source>
        <dbReference type="PROSITE-ProRule" id="PRU00335"/>
    </source>
</evidence>
<evidence type="ECO:0000259" key="3">
    <source>
        <dbReference type="PROSITE" id="PS50977"/>
    </source>
</evidence>
<dbReference type="InterPro" id="IPR050624">
    <property type="entry name" value="HTH-type_Tx_Regulator"/>
</dbReference>
<feature type="DNA-binding region" description="H-T-H motif" evidence="2">
    <location>
        <begin position="39"/>
        <end position="58"/>
    </location>
</feature>
<dbReference type="EMBL" id="BJON01000002">
    <property type="protein sequence ID" value="GED66973.1"/>
    <property type="molecule type" value="Genomic_DNA"/>
</dbReference>
<reference evidence="5" key="2">
    <citation type="submission" date="2015-07" db="EMBL/GenBank/DDBJ databases">
        <title>MeaNS - Measles Nucleotide Surveillance Program.</title>
        <authorList>
            <person name="Tran T."/>
            <person name="Druce J."/>
        </authorList>
    </citation>
    <scope>NUCLEOTIDE SEQUENCE</scope>
    <source>
        <strain evidence="5">DSM 9887</strain>
    </source>
</reference>
<keyword evidence="1 2" id="KW-0238">DNA-binding</keyword>
<dbReference type="PROSITE" id="PS50977">
    <property type="entry name" value="HTH_TETR_2"/>
    <property type="match status" value="1"/>
</dbReference>
<accession>A0A0K9YRJ8</accession>
<dbReference type="RefSeq" id="WP_049739841.1">
    <property type="nucleotide sequence ID" value="NZ_BJON01000002.1"/>
</dbReference>
<gene>
    <name evidence="5" type="ORF">ADS79_18365</name>
    <name evidence="4" type="ORF">BRE01_06750</name>
</gene>
<dbReference type="GO" id="GO:0003677">
    <property type="term" value="F:DNA binding"/>
    <property type="evidence" value="ECO:0007669"/>
    <property type="project" value="UniProtKB-UniRule"/>
</dbReference>
<dbReference type="Gene3D" id="1.10.10.60">
    <property type="entry name" value="Homeodomain-like"/>
    <property type="match status" value="1"/>
</dbReference>
<keyword evidence="7" id="KW-1185">Reference proteome</keyword>
<reference evidence="4 7" key="3">
    <citation type="submission" date="2019-06" db="EMBL/GenBank/DDBJ databases">
        <title>Whole genome shotgun sequence of Brevibacillus reuszeri NBRC 15719.</title>
        <authorList>
            <person name="Hosoyama A."/>
            <person name="Uohara A."/>
            <person name="Ohji S."/>
            <person name="Ichikawa N."/>
        </authorList>
    </citation>
    <scope>NUCLEOTIDE SEQUENCE [LARGE SCALE GENOMIC DNA]</scope>
    <source>
        <strain evidence="4 7">NBRC 15719</strain>
    </source>
</reference>
<dbReference type="PANTHER" id="PTHR43479">
    <property type="entry name" value="ACREF/ENVCD OPERON REPRESSOR-RELATED"/>
    <property type="match status" value="1"/>
</dbReference>
<dbReference type="AlphaFoldDB" id="A0A0K9YRJ8"/>
<dbReference type="Proteomes" id="UP000036834">
    <property type="component" value="Unassembled WGS sequence"/>
</dbReference>
<comment type="caution">
    <text evidence="5">The sequence shown here is derived from an EMBL/GenBank/DDBJ whole genome shotgun (WGS) entry which is preliminary data.</text>
</comment>
<dbReference type="Pfam" id="PF00440">
    <property type="entry name" value="TetR_N"/>
    <property type="match status" value="1"/>
</dbReference>
<reference evidence="6" key="1">
    <citation type="submission" date="2015-07" db="EMBL/GenBank/DDBJ databases">
        <title>Genome sequencing project for genomic taxonomy and phylogenomics of Bacillus-like bacteria.</title>
        <authorList>
            <person name="Liu B."/>
            <person name="Wang J."/>
            <person name="Zhu Y."/>
            <person name="Liu G."/>
            <person name="Chen Q."/>
            <person name="Chen Z."/>
            <person name="Lan J."/>
            <person name="Che J."/>
            <person name="Ge C."/>
            <person name="Shi H."/>
            <person name="Pan Z."/>
            <person name="Liu X."/>
        </authorList>
    </citation>
    <scope>NUCLEOTIDE SEQUENCE [LARGE SCALE GENOMIC DNA]</scope>
    <source>
        <strain evidence="6">DSM 9887</strain>
    </source>
</reference>
<proteinExistence type="predicted"/>
<evidence type="ECO:0000313" key="7">
    <source>
        <dbReference type="Proteomes" id="UP000319578"/>
    </source>
</evidence>
<dbReference type="InterPro" id="IPR036271">
    <property type="entry name" value="Tet_transcr_reg_TetR-rel_C_sf"/>
</dbReference>
<dbReference type="PANTHER" id="PTHR43479:SF7">
    <property type="entry name" value="TETR-FAMILY TRANSCRIPTIONAL REGULATOR"/>
    <property type="match status" value="1"/>
</dbReference>
<dbReference type="PATRIC" id="fig|54915.3.peg.2763"/>
<dbReference type="SUPFAM" id="SSF48498">
    <property type="entry name" value="Tetracyclin repressor-like, C-terminal domain"/>
    <property type="match status" value="1"/>
</dbReference>
<feature type="domain" description="HTH tetR-type" evidence="3">
    <location>
        <begin position="16"/>
        <end position="76"/>
    </location>
</feature>
<evidence type="ECO:0000256" key="1">
    <source>
        <dbReference type="ARBA" id="ARBA00023125"/>
    </source>
</evidence>
<dbReference type="EMBL" id="LGIQ01000009">
    <property type="protein sequence ID" value="KNB70820.1"/>
    <property type="molecule type" value="Genomic_DNA"/>
</dbReference>
<dbReference type="InterPro" id="IPR001647">
    <property type="entry name" value="HTH_TetR"/>
</dbReference>
<dbReference type="SUPFAM" id="SSF46689">
    <property type="entry name" value="Homeodomain-like"/>
    <property type="match status" value="1"/>
</dbReference>
<protein>
    <submittedName>
        <fullName evidence="5">TetR family transcriptional regulator</fullName>
    </submittedName>
</protein>
<dbReference type="Proteomes" id="UP000319578">
    <property type="component" value="Unassembled WGS sequence"/>
</dbReference>
<sequence>MNPINEQASARKQRSLKTRAKLLAAASDVFIEYGFQKTTISQIIKKAETGYGTAYLHFTGKDDILIQLMDEVMKQFYAIAQMTFTPRSKEEASAMIEKQAGLFLEMANQERAMMQVIEEGIRLSEEVNQKWKEIREQFILHISQDIIYSQQNGLARKDVDHTLIARGWFFANEMYLWDIVRNEYNHPVDEIARNLTAIYTGGLYVE</sequence>
<evidence type="ECO:0000313" key="6">
    <source>
        <dbReference type="Proteomes" id="UP000036834"/>
    </source>
</evidence>